<evidence type="ECO:0000313" key="1">
    <source>
        <dbReference type="EMBL" id="KKN84389.1"/>
    </source>
</evidence>
<name>A0A0F9TYL4_9ZZZZ</name>
<dbReference type="EMBL" id="LAZR01000171">
    <property type="protein sequence ID" value="KKN84389.1"/>
    <property type="molecule type" value="Genomic_DNA"/>
</dbReference>
<gene>
    <name evidence="1" type="ORF">LCGC14_0288510</name>
</gene>
<proteinExistence type="predicted"/>
<comment type="caution">
    <text evidence="1">The sequence shown here is derived from an EMBL/GenBank/DDBJ whole genome shotgun (WGS) entry which is preliminary data.</text>
</comment>
<sequence>MTHTIGHDTGIYRSSGTFNCDVCDEENEERVNIESAALIQICAECAVLAGIIGAEISDEEEA</sequence>
<accession>A0A0F9TYL4</accession>
<protein>
    <submittedName>
        <fullName evidence="1">Uncharacterized protein</fullName>
    </submittedName>
</protein>
<reference evidence="1" key="1">
    <citation type="journal article" date="2015" name="Nature">
        <title>Complex archaea that bridge the gap between prokaryotes and eukaryotes.</title>
        <authorList>
            <person name="Spang A."/>
            <person name="Saw J.H."/>
            <person name="Jorgensen S.L."/>
            <person name="Zaremba-Niedzwiedzka K."/>
            <person name="Martijn J."/>
            <person name="Lind A.E."/>
            <person name="van Eijk R."/>
            <person name="Schleper C."/>
            <person name="Guy L."/>
            <person name="Ettema T.J."/>
        </authorList>
    </citation>
    <scope>NUCLEOTIDE SEQUENCE</scope>
</reference>
<organism evidence="1">
    <name type="scientific">marine sediment metagenome</name>
    <dbReference type="NCBI Taxonomy" id="412755"/>
    <lineage>
        <taxon>unclassified sequences</taxon>
        <taxon>metagenomes</taxon>
        <taxon>ecological metagenomes</taxon>
    </lineage>
</organism>
<dbReference type="AlphaFoldDB" id="A0A0F9TYL4"/>